<feature type="domain" description="BACON" evidence="1">
    <location>
        <begin position="3"/>
        <end position="52"/>
    </location>
</feature>
<dbReference type="AlphaFoldDB" id="A0A414YXB7"/>
<evidence type="ECO:0000313" key="2">
    <source>
        <dbReference type="EMBL" id="RHH92009.1"/>
    </source>
</evidence>
<dbReference type="Proteomes" id="UP000283512">
    <property type="component" value="Unassembled WGS sequence"/>
</dbReference>
<comment type="caution">
    <text evidence="2">The sequence shown here is derived from an EMBL/GenBank/DDBJ whole genome shotgun (WGS) entry which is preliminary data.</text>
</comment>
<dbReference type="EMBL" id="QRKD01000004">
    <property type="protein sequence ID" value="RHH92009.1"/>
    <property type="molecule type" value="Genomic_DNA"/>
</dbReference>
<sequence>MQKDFITVTPDNGNGDATVTVAASENQSENARSSTITIAGGGISRTVSLGQNAGSITYEYDFDENPKWLQISRGSIGEGNKKTVSIPSTMKKIVNGNVVETSNASWSYKITETFPTGTSPDFMVIQTSSDSISFYAKQLNTTDYNRAIYVDVIQSESGKTKSITIAQLPEV</sequence>
<gene>
    <name evidence="2" type="ORF">DW190_06770</name>
</gene>
<accession>A0A414YXB7</accession>
<dbReference type="InterPro" id="IPR024361">
    <property type="entry name" value="BACON"/>
</dbReference>
<evidence type="ECO:0000259" key="1">
    <source>
        <dbReference type="Pfam" id="PF13004"/>
    </source>
</evidence>
<proteinExistence type="predicted"/>
<protein>
    <recommendedName>
        <fullName evidence="1">BACON domain-containing protein</fullName>
    </recommendedName>
</protein>
<name>A0A414YXB7_9BACE</name>
<reference evidence="2 3" key="1">
    <citation type="submission" date="2018-08" db="EMBL/GenBank/DDBJ databases">
        <title>A genome reference for cultivated species of the human gut microbiota.</title>
        <authorList>
            <person name="Zou Y."/>
            <person name="Xue W."/>
            <person name="Luo G."/>
        </authorList>
    </citation>
    <scope>NUCLEOTIDE SEQUENCE [LARGE SCALE GENOMIC DNA]</scope>
    <source>
        <strain evidence="2 3">AM16-49B</strain>
    </source>
</reference>
<dbReference type="Gene3D" id="2.60.40.10">
    <property type="entry name" value="Immunoglobulins"/>
    <property type="match status" value="1"/>
</dbReference>
<dbReference type="Pfam" id="PF13004">
    <property type="entry name" value="BACON"/>
    <property type="match status" value="1"/>
</dbReference>
<dbReference type="InterPro" id="IPR013783">
    <property type="entry name" value="Ig-like_fold"/>
</dbReference>
<dbReference type="RefSeq" id="WP_117976613.1">
    <property type="nucleotide sequence ID" value="NZ_QRKD01000004.1"/>
</dbReference>
<evidence type="ECO:0000313" key="3">
    <source>
        <dbReference type="Proteomes" id="UP000283512"/>
    </source>
</evidence>
<organism evidence="2 3">
    <name type="scientific">Bacteroides caccae</name>
    <dbReference type="NCBI Taxonomy" id="47678"/>
    <lineage>
        <taxon>Bacteria</taxon>
        <taxon>Pseudomonadati</taxon>
        <taxon>Bacteroidota</taxon>
        <taxon>Bacteroidia</taxon>
        <taxon>Bacteroidales</taxon>
        <taxon>Bacteroidaceae</taxon>
        <taxon>Bacteroides</taxon>
    </lineage>
</organism>